<dbReference type="AlphaFoldDB" id="A0A1M5D308"/>
<dbReference type="OrthoDB" id="5189140at2"/>
<evidence type="ECO:0000313" key="3">
    <source>
        <dbReference type="Proteomes" id="UP000184471"/>
    </source>
</evidence>
<organism evidence="2 3">
    <name type="scientific">Geodermatophilus nigrescens</name>
    <dbReference type="NCBI Taxonomy" id="1070870"/>
    <lineage>
        <taxon>Bacteria</taxon>
        <taxon>Bacillati</taxon>
        <taxon>Actinomycetota</taxon>
        <taxon>Actinomycetes</taxon>
        <taxon>Geodermatophilales</taxon>
        <taxon>Geodermatophilaceae</taxon>
        <taxon>Geodermatophilus</taxon>
    </lineage>
</organism>
<dbReference type="EMBL" id="FQVX01000001">
    <property type="protein sequence ID" value="SHF61443.1"/>
    <property type="molecule type" value="Genomic_DNA"/>
</dbReference>
<evidence type="ECO:0000259" key="1">
    <source>
        <dbReference type="PROSITE" id="PS50887"/>
    </source>
</evidence>
<accession>A0A1M5D308</accession>
<dbReference type="Proteomes" id="UP000184471">
    <property type="component" value="Unassembled WGS sequence"/>
</dbReference>
<name>A0A1M5D308_9ACTN</name>
<reference evidence="2 3" key="1">
    <citation type="submission" date="2016-11" db="EMBL/GenBank/DDBJ databases">
        <authorList>
            <person name="Jaros S."/>
            <person name="Januszkiewicz K."/>
            <person name="Wedrychowicz H."/>
        </authorList>
    </citation>
    <scope>NUCLEOTIDE SEQUENCE [LARGE SCALE GENOMIC DNA]</scope>
    <source>
        <strain evidence="2 3">DSM 45408</strain>
    </source>
</reference>
<dbReference type="STRING" id="1070870.SAMN05444351_0203"/>
<dbReference type="PROSITE" id="PS50887">
    <property type="entry name" value="GGDEF"/>
    <property type="match status" value="1"/>
</dbReference>
<gene>
    <name evidence="2" type="ORF">SAMN05444351_0203</name>
</gene>
<protein>
    <submittedName>
        <fullName evidence="2">GGDEF domain-containing protein, diguanylate cyclase (C-di-GMP synthetase) or its enzymatically inactive variants</fullName>
    </submittedName>
</protein>
<proteinExistence type="predicted"/>
<dbReference type="InterPro" id="IPR029787">
    <property type="entry name" value="Nucleotide_cyclase"/>
</dbReference>
<feature type="domain" description="GGDEF" evidence="1">
    <location>
        <begin position="54"/>
        <end position="171"/>
    </location>
</feature>
<keyword evidence="3" id="KW-1185">Reference proteome</keyword>
<dbReference type="InterPro" id="IPR043128">
    <property type="entry name" value="Rev_trsase/Diguanyl_cyclase"/>
</dbReference>
<dbReference type="InterPro" id="IPR000160">
    <property type="entry name" value="GGDEF_dom"/>
</dbReference>
<sequence>MTIAHDPIAHDTFAPLEDGLPALELGSAGLLPGPAGVRAELERRVARPARRPRALVVLGLLRRDDTWPTSPGVLDATTALVARTLRGDDWLGRSGPAEFAVLLDGSADDADAVAARLTAGVAALGSSGLGAGAGIAVLEDGVTAGEVLRRATLSLNTARSCGAGTVVRYRGVR</sequence>
<dbReference type="SUPFAM" id="SSF55073">
    <property type="entry name" value="Nucleotide cyclase"/>
    <property type="match status" value="1"/>
</dbReference>
<dbReference type="RefSeq" id="WP_073417972.1">
    <property type="nucleotide sequence ID" value="NZ_FQVX01000001.1"/>
</dbReference>
<dbReference type="Gene3D" id="3.30.70.270">
    <property type="match status" value="1"/>
</dbReference>
<evidence type="ECO:0000313" key="2">
    <source>
        <dbReference type="EMBL" id="SHF61443.1"/>
    </source>
</evidence>